<evidence type="ECO:0000313" key="3">
    <source>
        <dbReference type="EMBL" id="WEK17578.1"/>
    </source>
</evidence>
<feature type="compositionally biased region" description="Polar residues" evidence="1">
    <location>
        <begin position="85"/>
        <end position="96"/>
    </location>
</feature>
<feature type="chain" id="PRO_5042567660" evidence="2">
    <location>
        <begin position="26"/>
        <end position="141"/>
    </location>
</feature>
<name>A0AAJ5W5N4_9SPHI</name>
<feature type="compositionally biased region" description="Basic and acidic residues" evidence="1">
    <location>
        <begin position="109"/>
        <end position="119"/>
    </location>
</feature>
<organism evidence="3 4">
    <name type="scientific">Candidatus Pedobacter colombiensis</name>
    <dbReference type="NCBI Taxonomy" id="3121371"/>
    <lineage>
        <taxon>Bacteria</taxon>
        <taxon>Pseudomonadati</taxon>
        <taxon>Bacteroidota</taxon>
        <taxon>Sphingobacteriia</taxon>
        <taxon>Sphingobacteriales</taxon>
        <taxon>Sphingobacteriaceae</taxon>
        <taxon>Pedobacter</taxon>
    </lineage>
</organism>
<dbReference type="EMBL" id="CP119313">
    <property type="protein sequence ID" value="WEK17578.1"/>
    <property type="molecule type" value="Genomic_DNA"/>
</dbReference>
<protein>
    <submittedName>
        <fullName evidence="3">Uncharacterized protein</fullName>
    </submittedName>
</protein>
<dbReference type="AlphaFoldDB" id="A0AAJ5W5N4"/>
<keyword evidence="2" id="KW-0732">Signal</keyword>
<dbReference type="Proteomes" id="UP001214530">
    <property type="component" value="Chromosome"/>
</dbReference>
<reference evidence="3" key="1">
    <citation type="submission" date="2023-03" db="EMBL/GenBank/DDBJ databases">
        <title>Andean soil-derived lignocellulolytic bacterial consortium as a source of novel taxa and putative plastic-active enzymes.</title>
        <authorList>
            <person name="Diaz-Garcia L."/>
            <person name="Chuvochina M."/>
            <person name="Feuerriegel G."/>
            <person name="Bunk B."/>
            <person name="Sproer C."/>
            <person name="Streit W.R."/>
            <person name="Rodriguez L.M."/>
            <person name="Overmann J."/>
            <person name="Jimenez D.J."/>
        </authorList>
    </citation>
    <scope>NUCLEOTIDE SEQUENCE</scope>
    <source>
        <strain evidence="3">MAG 3858</strain>
    </source>
</reference>
<feature type="compositionally biased region" description="Polar residues" evidence="1">
    <location>
        <begin position="33"/>
        <end position="44"/>
    </location>
</feature>
<feature type="region of interest" description="Disordered" evidence="1">
    <location>
        <begin position="33"/>
        <end position="141"/>
    </location>
</feature>
<proteinExistence type="predicted"/>
<feature type="signal peptide" evidence="2">
    <location>
        <begin position="1"/>
        <end position="25"/>
    </location>
</feature>
<evidence type="ECO:0000313" key="4">
    <source>
        <dbReference type="Proteomes" id="UP001214530"/>
    </source>
</evidence>
<accession>A0AAJ5W5N4</accession>
<evidence type="ECO:0000256" key="2">
    <source>
        <dbReference type="SAM" id="SignalP"/>
    </source>
</evidence>
<evidence type="ECO:0000256" key="1">
    <source>
        <dbReference type="SAM" id="MobiDB-lite"/>
    </source>
</evidence>
<feature type="compositionally biased region" description="Basic and acidic residues" evidence="1">
    <location>
        <begin position="53"/>
        <end position="74"/>
    </location>
</feature>
<sequence>MKTIYKISSAVMISAGLLICSAVQAQEKYKTTESIGKQFMQNSVPGLKYGPEGQRKQENEPVDSKRDTKGDIRDVLFTGGIPTAAGQTSRTNNPGSGKSAPVKLLSDSKVPESDKKPAEAVKLPPMQGGAKEPVGQPSPSI</sequence>
<gene>
    <name evidence="3" type="ORF">P0Y49_12310</name>
</gene>